<accession>A0AB37UEF3</accession>
<dbReference type="PANTHER" id="PTHR43312">
    <property type="entry name" value="D-THREO-ALDOSE 1-DEHYDROGENASE"/>
    <property type="match status" value="1"/>
</dbReference>
<dbReference type="Pfam" id="PF00248">
    <property type="entry name" value="Aldo_ket_red"/>
    <property type="match status" value="1"/>
</dbReference>
<dbReference type="Proteomes" id="UP000282574">
    <property type="component" value="Unassembled WGS sequence"/>
</dbReference>
<proteinExistence type="predicted"/>
<dbReference type="CDD" id="cd19100">
    <property type="entry name" value="AKR_unchar"/>
    <property type="match status" value="1"/>
</dbReference>
<dbReference type="InterPro" id="IPR036812">
    <property type="entry name" value="NAD(P)_OxRdtase_dom_sf"/>
</dbReference>
<dbReference type="InterPro" id="IPR053135">
    <property type="entry name" value="AKR2_Oxidoreductase"/>
</dbReference>
<dbReference type="PRINTS" id="PR00069">
    <property type="entry name" value="ALDKETRDTASE"/>
</dbReference>
<reference evidence="2 3" key="1">
    <citation type="journal article" date="2019" name="Genome Biol. Evol.">
        <title>Day and night: Metabolic profiles and evolutionary relationships of six axenic non-marine cyanobacteria.</title>
        <authorList>
            <person name="Will S.E."/>
            <person name="Henke P."/>
            <person name="Boedeker C."/>
            <person name="Huang S."/>
            <person name="Brinkmann H."/>
            <person name="Rohde M."/>
            <person name="Jarek M."/>
            <person name="Friedl T."/>
            <person name="Seufert S."/>
            <person name="Schumacher M."/>
            <person name="Overmann J."/>
            <person name="Neumann-Schaal M."/>
            <person name="Petersen J."/>
        </authorList>
    </citation>
    <scope>NUCLEOTIDE SEQUENCE [LARGE SCALE GENOMIC DNA]</scope>
    <source>
        <strain evidence="2 3">SAG 39.79</strain>
    </source>
</reference>
<dbReference type="PANTHER" id="PTHR43312:SF1">
    <property type="entry name" value="NADP-DEPENDENT OXIDOREDUCTASE DOMAIN-CONTAINING PROTEIN"/>
    <property type="match status" value="1"/>
</dbReference>
<dbReference type="InterPro" id="IPR023210">
    <property type="entry name" value="NADP_OxRdtase_dom"/>
</dbReference>
<evidence type="ECO:0000313" key="2">
    <source>
        <dbReference type="EMBL" id="RUT08674.1"/>
    </source>
</evidence>
<dbReference type="EMBL" id="RSCK01000053">
    <property type="protein sequence ID" value="RUT08674.1"/>
    <property type="molecule type" value="Genomic_DNA"/>
</dbReference>
<organism evidence="2 3">
    <name type="scientific">Chroococcidiopsis cubana SAG 39.79</name>
    <dbReference type="NCBI Taxonomy" id="388085"/>
    <lineage>
        <taxon>Bacteria</taxon>
        <taxon>Bacillati</taxon>
        <taxon>Cyanobacteriota</taxon>
        <taxon>Cyanophyceae</taxon>
        <taxon>Chroococcidiopsidales</taxon>
        <taxon>Chroococcidiopsidaceae</taxon>
        <taxon>Chroococcidiopsis</taxon>
    </lineage>
</organism>
<evidence type="ECO:0000259" key="1">
    <source>
        <dbReference type="Pfam" id="PF00248"/>
    </source>
</evidence>
<evidence type="ECO:0000313" key="3">
    <source>
        <dbReference type="Proteomes" id="UP000282574"/>
    </source>
</evidence>
<dbReference type="SUPFAM" id="SSF51430">
    <property type="entry name" value="NAD(P)-linked oxidoreductase"/>
    <property type="match status" value="1"/>
</dbReference>
<dbReference type="InterPro" id="IPR006311">
    <property type="entry name" value="TAT_signal"/>
</dbReference>
<name>A0AB37UEF3_9CYAN</name>
<keyword evidence="3" id="KW-1185">Reference proteome</keyword>
<comment type="caution">
    <text evidence="2">The sequence shown here is derived from an EMBL/GenBank/DDBJ whole genome shotgun (WGS) entry which is preliminary data.</text>
</comment>
<gene>
    <name evidence="2" type="ORF">DSM107010_47450</name>
</gene>
<dbReference type="GO" id="GO:0016491">
    <property type="term" value="F:oxidoreductase activity"/>
    <property type="evidence" value="ECO:0007669"/>
    <property type="project" value="InterPro"/>
</dbReference>
<sequence>MTDKTTRRNFLLTGAAVAGGIIGSTALQQNQTDSAQSTAQNTAAKSTGKMLERVLGRTEIKVPIFGLGGAGQTPLSWQGKEGDAVAIIEKAIALGIRYFDTAANYGPSEDYFGKVLPSHRKNIFLASKTDARDRDGAWRELERSLKRLNTDRLDLWQMHHVSFTEDLETIFGKNGAIQAVEEAKAQKLIRFAGITGHHDPNIIAEGLRRYSFDATLIPVNAADKHHPRPFLPVVLPVAREKNVGVIAMKVPAYGRLFKPGGLDGMNQALGYAMSQPGVHCCVVAAETIAQLENNVRVAQAFQPLSKQELAAIEQRTAAIWEDNTFFRAWT</sequence>
<dbReference type="InterPro" id="IPR020471">
    <property type="entry name" value="AKR"/>
</dbReference>
<dbReference type="AlphaFoldDB" id="A0AB37UEF3"/>
<dbReference type="Gene3D" id="3.20.20.100">
    <property type="entry name" value="NADP-dependent oxidoreductase domain"/>
    <property type="match status" value="1"/>
</dbReference>
<dbReference type="PROSITE" id="PS51318">
    <property type="entry name" value="TAT"/>
    <property type="match status" value="1"/>
</dbReference>
<protein>
    <submittedName>
        <fullName evidence="2">Oxidoreductase</fullName>
    </submittedName>
</protein>
<dbReference type="RefSeq" id="WP_106167887.1">
    <property type="nucleotide sequence ID" value="NZ_JAVKZF010000002.1"/>
</dbReference>
<feature type="domain" description="NADP-dependent oxidoreductase" evidence="1">
    <location>
        <begin position="66"/>
        <end position="257"/>
    </location>
</feature>